<evidence type="ECO:0000313" key="3">
    <source>
        <dbReference type="EMBL" id="OCX73619.1"/>
    </source>
</evidence>
<dbReference type="AlphaFoldDB" id="A0A1C2IC94"/>
<evidence type="ECO:0000313" key="4">
    <source>
        <dbReference type="Proteomes" id="UP000094893"/>
    </source>
</evidence>
<reference evidence="3 4" key="1">
    <citation type="journal article" date="2016" name="Int. J. Mol. Sci.">
        <title>Comparative genomics of the extreme acidophile Acidithiobacillus thiooxidans reveals intraspecific divergence and niche adaptation.</title>
        <authorList>
            <person name="Zhang X."/>
            <person name="Feng X."/>
            <person name="Tao J."/>
            <person name="Ma L."/>
            <person name="Xiao Y."/>
            <person name="Liang Y."/>
            <person name="Liu X."/>
            <person name="Yin H."/>
        </authorList>
    </citation>
    <scope>NUCLEOTIDE SEQUENCE [LARGE SCALE GENOMIC DNA]</scope>
    <source>
        <strain evidence="3 4">A02</strain>
        <strain evidence="2">DXS-W</strain>
    </source>
</reference>
<dbReference type="PANTHER" id="PTHR34351">
    <property type="entry name" value="SLR1927 PROTEIN-RELATED"/>
    <property type="match status" value="1"/>
</dbReference>
<dbReference type="PANTHER" id="PTHR34351:SF1">
    <property type="entry name" value="SLR1927 PROTEIN"/>
    <property type="match status" value="1"/>
</dbReference>
<keyword evidence="1" id="KW-0812">Transmembrane</keyword>
<evidence type="ECO:0000313" key="2">
    <source>
        <dbReference type="EMBL" id="OCX67429.1"/>
    </source>
</evidence>
<keyword evidence="5" id="KW-1185">Reference proteome</keyword>
<dbReference type="RefSeq" id="WP_024893916.1">
    <property type="nucleotide sequence ID" value="NZ_LWRY01000318.1"/>
</dbReference>
<sequence>MKRKRREVRLSRPGKVFVGLTLALGFAAVNTGNNVLFLLVSMMLSLMVLSGFVAMANIWRVDVVLQPQQILTAEQSGDVLLRVRNGRPWPLWLLELRLGASRQTVTRIGGRQEALVALRWCPDRRGQPLLPLLQMGSAFPFSFVWRGLQVNIPDADLPWVAPAGGEDMAMTQNSGEQLPSSDRAGGQGDFLWIRNWRSGESLHQIIWRRVDWSRNLPGIMHFPGREQEKIGQEQVLLDWESPFWLAFPPEQRLRIFRAALDKAWNLGWSWQLLMPAGSKSGQGSAQREDALRMLAQHLPLPPASAATEERGGWLRHWRFWQ</sequence>
<gene>
    <name evidence="2" type="ORF">A6M23_20920</name>
    <name evidence="3" type="ORF">A6P07_08015</name>
</gene>
<dbReference type="Proteomes" id="UP000094893">
    <property type="component" value="Unassembled WGS sequence"/>
</dbReference>
<dbReference type="eggNOG" id="COG1721">
    <property type="taxonomic scope" value="Bacteria"/>
</dbReference>
<feature type="transmembrane region" description="Helical" evidence="1">
    <location>
        <begin position="37"/>
        <end position="59"/>
    </location>
</feature>
<evidence type="ECO:0000313" key="5">
    <source>
        <dbReference type="Proteomes" id="UP000095008"/>
    </source>
</evidence>
<dbReference type="STRING" id="930.GCA_002079865_03106"/>
<comment type="caution">
    <text evidence="3">The sequence shown here is derived from an EMBL/GenBank/DDBJ whole genome shotgun (WGS) entry which is preliminary data.</text>
</comment>
<keyword evidence="1" id="KW-0472">Membrane</keyword>
<name>A0A1C2IC94_ACITH</name>
<organism evidence="3 4">
    <name type="scientific">Acidithiobacillus thiooxidans</name>
    <name type="common">Thiobacillus thiooxidans</name>
    <dbReference type="NCBI Taxonomy" id="930"/>
    <lineage>
        <taxon>Bacteria</taxon>
        <taxon>Pseudomonadati</taxon>
        <taxon>Pseudomonadota</taxon>
        <taxon>Acidithiobacillia</taxon>
        <taxon>Acidithiobacillales</taxon>
        <taxon>Acidithiobacillaceae</taxon>
        <taxon>Acidithiobacillus</taxon>
    </lineage>
</organism>
<dbReference type="EMBL" id="LWSA01000099">
    <property type="protein sequence ID" value="OCX73619.1"/>
    <property type="molecule type" value="Genomic_DNA"/>
</dbReference>
<keyword evidence="1" id="KW-1133">Transmembrane helix</keyword>
<dbReference type="EMBL" id="LWRY01000318">
    <property type="protein sequence ID" value="OCX67429.1"/>
    <property type="molecule type" value="Genomic_DNA"/>
</dbReference>
<dbReference type="Proteomes" id="UP000095008">
    <property type="component" value="Unassembled WGS sequence"/>
</dbReference>
<protein>
    <recommendedName>
        <fullName evidence="6">DUF58 domain-containing protein</fullName>
    </recommendedName>
</protein>
<accession>A0A1C2IC94</accession>
<proteinExistence type="predicted"/>
<evidence type="ECO:0000256" key="1">
    <source>
        <dbReference type="SAM" id="Phobius"/>
    </source>
</evidence>
<dbReference type="OrthoDB" id="9778037at2"/>
<evidence type="ECO:0008006" key="6">
    <source>
        <dbReference type="Google" id="ProtNLM"/>
    </source>
</evidence>